<organism evidence="4 5">
    <name type="scientific">Limnoraphis robusta CCNP1315</name>
    <dbReference type="NCBI Taxonomy" id="3110306"/>
    <lineage>
        <taxon>Bacteria</taxon>
        <taxon>Bacillati</taxon>
        <taxon>Cyanobacteriota</taxon>
        <taxon>Cyanophyceae</taxon>
        <taxon>Oscillatoriophycideae</taxon>
        <taxon>Oscillatoriales</taxon>
        <taxon>Sirenicapillariaceae</taxon>
        <taxon>Limnoraphis</taxon>
    </lineage>
</organism>
<name>A0ABU5TUX3_9CYAN</name>
<keyword evidence="3" id="KW-0411">Iron-sulfur</keyword>
<accession>A0ABU5TUX3</accession>
<dbReference type="Gene3D" id="3.40.30.10">
    <property type="entry name" value="Glutaredoxin"/>
    <property type="match status" value="1"/>
</dbReference>
<proteinExistence type="predicted"/>
<dbReference type="PANTHER" id="PTHR43578">
    <property type="entry name" value="NADH-QUINONE OXIDOREDUCTASE SUBUNIT F"/>
    <property type="match status" value="1"/>
</dbReference>
<evidence type="ECO:0000313" key="4">
    <source>
        <dbReference type="EMBL" id="MEA5518502.1"/>
    </source>
</evidence>
<dbReference type="Proteomes" id="UP001301728">
    <property type="component" value="Unassembled WGS sequence"/>
</dbReference>
<keyword evidence="5" id="KW-1185">Reference proteome</keyword>
<evidence type="ECO:0000256" key="3">
    <source>
        <dbReference type="ARBA" id="ARBA00023014"/>
    </source>
</evidence>
<dbReference type="PANTHER" id="PTHR43578:SF3">
    <property type="entry name" value="NADH-QUINONE OXIDOREDUCTASE SUBUNIT F"/>
    <property type="match status" value="1"/>
</dbReference>
<comment type="caution">
    <text evidence="4">The sequence shown here is derived from an EMBL/GenBank/DDBJ whole genome shotgun (WGS) entry which is preliminary data.</text>
</comment>
<dbReference type="EMBL" id="JAYGHT010000011">
    <property type="protein sequence ID" value="MEA5518502.1"/>
    <property type="molecule type" value="Genomic_DNA"/>
</dbReference>
<evidence type="ECO:0000313" key="5">
    <source>
        <dbReference type="Proteomes" id="UP001301728"/>
    </source>
</evidence>
<dbReference type="CDD" id="cd02980">
    <property type="entry name" value="TRX_Fd_family"/>
    <property type="match status" value="1"/>
</dbReference>
<dbReference type="InterPro" id="IPR036249">
    <property type="entry name" value="Thioredoxin-like_sf"/>
</dbReference>
<keyword evidence="1" id="KW-0479">Metal-binding</keyword>
<keyword evidence="2" id="KW-0408">Iron</keyword>
<dbReference type="RefSeq" id="WP_323221736.1">
    <property type="nucleotide sequence ID" value="NZ_JAYGHT010000011.1"/>
</dbReference>
<evidence type="ECO:0000256" key="2">
    <source>
        <dbReference type="ARBA" id="ARBA00023004"/>
    </source>
</evidence>
<reference evidence="4 5" key="1">
    <citation type="submission" date="2023-12" db="EMBL/GenBank/DDBJ databases">
        <title>Baltic Sea Cyanobacteria.</title>
        <authorList>
            <person name="Delbaje E."/>
            <person name="Fewer D.P."/>
            <person name="Shishido T.K."/>
        </authorList>
    </citation>
    <scope>NUCLEOTIDE SEQUENCE [LARGE SCALE GENOMIC DNA]</scope>
    <source>
        <strain evidence="4 5">CCNP 1315</strain>
    </source>
</reference>
<dbReference type="SUPFAM" id="SSF52833">
    <property type="entry name" value="Thioredoxin-like"/>
    <property type="match status" value="1"/>
</dbReference>
<gene>
    <name evidence="4" type="ORF">VB854_06025</name>
</gene>
<sequence length="110" mass="12514">MSETQVNNPASNHAEPTSRCVWVCQNQTCLRHGAEKVLQAFLDAEISEIVMETGCMGQCSVGPTVRVTPDETWYYRVQPQDVPNIVEQHLKGGQPVEEKLNPRIHPRFYY</sequence>
<evidence type="ECO:0000256" key="1">
    <source>
        <dbReference type="ARBA" id="ARBA00022723"/>
    </source>
</evidence>
<protein>
    <submittedName>
        <fullName evidence="4">(2Fe-2S) ferredoxin domain-containing protein</fullName>
    </submittedName>
</protein>